<evidence type="ECO:0000313" key="5">
    <source>
        <dbReference type="EMBL" id="SHH80003.1"/>
    </source>
</evidence>
<keyword evidence="1" id="KW-0677">Repeat</keyword>
<evidence type="ECO:0000256" key="4">
    <source>
        <dbReference type="SAM" id="SignalP"/>
    </source>
</evidence>
<feature type="chain" id="PRO_5012861465" evidence="4">
    <location>
        <begin position="22"/>
        <end position="127"/>
    </location>
</feature>
<protein>
    <submittedName>
        <fullName evidence="5">Ankyrin repeat-containing protein</fullName>
    </submittedName>
</protein>
<gene>
    <name evidence="5" type="ORF">SAMN05444388_1219</name>
</gene>
<keyword evidence="2 3" id="KW-0040">ANK repeat</keyword>
<proteinExistence type="predicted"/>
<sequence length="127" mass="13354">MKKSVISLGLALVAFANVSMASNSTSAAKNEITVSAVYEGTPLVVAVAKGDIDTVKKFIEYGANVNEKADDMSPLMTAARYNKVEIIKVLLAAGARPSDKNEKGYTALKYAELSNAADAIALLKDAK</sequence>
<dbReference type="PANTHER" id="PTHR24171:SF9">
    <property type="entry name" value="ANKYRIN REPEAT DOMAIN-CONTAINING PROTEIN 39"/>
    <property type="match status" value="1"/>
</dbReference>
<dbReference type="InterPro" id="IPR002110">
    <property type="entry name" value="Ankyrin_rpt"/>
</dbReference>
<dbReference type="AlphaFoldDB" id="A0A1M5VYJ7"/>
<evidence type="ECO:0000313" key="6">
    <source>
        <dbReference type="Proteomes" id="UP000184112"/>
    </source>
</evidence>
<evidence type="ECO:0000256" key="1">
    <source>
        <dbReference type="ARBA" id="ARBA00022737"/>
    </source>
</evidence>
<dbReference type="SUPFAM" id="SSF48403">
    <property type="entry name" value="Ankyrin repeat"/>
    <property type="match status" value="1"/>
</dbReference>
<feature type="repeat" description="ANK" evidence="3">
    <location>
        <begin position="38"/>
        <end position="70"/>
    </location>
</feature>
<dbReference type="EMBL" id="FQWH01000021">
    <property type="protein sequence ID" value="SHH80003.1"/>
    <property type="molecule type" value="Genomic_DNA"/>
</dbReference>
<dbReference type="SMART" id="SM00248">
    <property type="entry name" value="ANK"/>
    <property type="match status" value="2"/>
</dbReference>
<dbReference type="Pfam" id="PF12796">
    <property type="entry name" value="Ank_2"/>
    <property type="match status" value="1"/>
</dbReference>
<dbReference type="RefSeq" id="WP_073411769.1">
    <property type="nucleotide sequence ID" value="NZ_CP158862.1"/>
</dbReference>
<dbReference type="Proteomes" id="UP000184112">
    <property type="component" value="Unassembled WGS sequence"/>
</dbReference>
<accession>A0A1M5VYJ7</accession>
<dbReference type="InterPro" id="IPR036770">
    <property type="entry name" value="Ankyrin_rpt-contain_sf"/>
</dbReference>
<dbReference type="PROSITE" id="PS50297">
    <property type="entry name" value="ANK_REP_REGION"/>
    <property type="match status" value="2"/>
</dbReference>
<organism evidence="5 6">
    <name type="scientific">Flavobacterium johnsoniae</name>
    <name type="common">Cytophaga johnsonae</name>
    <dbReference type="NCBI Taxonomy" id="986"/>
    <lineage>
        <taxon>Bacteria</taxon>
        <taxon>Pseudomonadati</taxon>
        <taxon>Bacteroidota</taxon>
        <taxon>Flavobacteriia</taxon>
        <taxon>Flavobacteriales</taxon>
        <taxon>Flavobacteriaceae</taxon>
        <taxon>Flavobacterium</taxon>
    </lineage>
</organism>
<dbReference type="PROSITE" id="PS50088">
    <property type="entry name" value="ANK_REPEAT"/>
    <property type="match status" value="2"/>
</dbReference>
<dbReference type="Gene3D" id="1.25.40.20">
    <property type="entry name" value="Ankyrin repeat-containing domain"/>
    <property type="match status" value="1"/>
</dbReference>
<evidence type="ECO:0000256" key="2">
    <source>
        <dbReference type="ARBA" id="ARBA00023043"/>
    </source>
</evidence>
<feature type="signal peptide" evidence="4">
    <location>
        <begin position="1"/>
        <end position="21"/>
    </location>
</feature>
<name>A0A1M5VYJ7_FLAJO</name>
<reference evidence="5 6" key="1">
    <citation type="submission" date="2016-11" db="EMBL/GenBank/DDBJ databases">
        <authorList>
            <person name="Jaros S."/>
            <person name="Januszkiewicz K."/>
            <person name="Wedrychowicz H."/>
        </authorList>
    </citation>
    <scope>NUCLEOTIDE SEQUENCE [LARGE SCALE GENOMIC DNA]</scope>
    <source>
        <strain evidence="5 6">DSM 6792</strain>
    </source>
</reference>
<evidence type="ECO:0000256" key="3">
    <source>
        <dbReference type="PROSITE-ProRule" id="PRU00023"/>
    </source>
</evidence>
<feature type="repeat" description="ANK" evidence="3">
    <location>
        <begin position="70"/>
        <end position="102"/>
    </location>
</feature>
<dbReference type="PANTHER" id="PTHR24171">
    <property type="entry name" value="ANKYRIN REPEAT DOMAIN-CONTAINING PROTEIN 39-RELATED"/>
    <property type="match status" value="1"/>
</dbReference>
<keyword evidence="4" id="KW-0732">Signal</keyword>